<reference evidence="3" key="1">
    <citation type="journal article" date="2019" name="Int. J. Syst. Evol. Microbiol.">
        <title>The Global Catalogue of Microorganisms (GCM) 10K type strain sequencing project: providing services to taxonomists for standard genome sequencing and annotation.</title>
        <authorList>
            <consortium name="The Broad Institute Genomics Platform"/>
            <consortium name="The Broad Institute Genome Sequencing Center for Infectious Disease"/>
            <person name="Wu L."/>
            <person name="Ma J."/>
        </authorList>
    </citation>
    <scope>NUCLEOTIDE SEQUENCE [LARGE SCALE GENOMIC DNA]</scope>
    <source>
        <strain evidence="3">CGMCC 1.13574</strain>
    </source>
</reference>
<evidence type="ECO:0000256" key="1">
    <source>
        <dbReference type="SAM" id="Phobius"/>
    </source>
</evidence>
<feature type="transmembrane region" description="Helical" evidence="1">
    <location>
        <begin position="53"/>
        <end position="72"/>
    </location>
</feature>
<dbReference type="Proteomes" id="UP001597343">
    <property type="component" value="Unassembled WGS sequence"/>
</dbReference>
<feature type="transmembrane region" description="Helical" evidence="1">
    <location>
        <begin position="29"/>
        <end position="47"/>
    </location>
</feature>
<gene>
    <name evidence="2" type="ORF">ACFSOY_04730</name>
</gene>
<protein>
    <submittedName>
        <fullName evidence="2">Uncharacterized protein</fullName>
    </submittedName>
</protein>
<keyword evidence="3" id="KW-1185">Reference proteome</keyword>
<feature type="transmembrane region" description="Helical" evidence="1">
    <location>
        <begin position="6"/>
        <end position="22"/>
    </location>
</feature>
<evidence type="ECO:0000313" key="2">
    <source>
        <dbReference type="EMBL" id="MFD2169326.1"/>
    </source>
</evidence>
<evidence type="ECO:0000313" key="3">
    <source>
        <dbReference type="Proteomes" id="UP001597343"/>
    </source>
</evidence>
<keyword evidence="1" id="KW-0812">Transmembrane</keyword>
<accession>A0ABW4ZUM8</accession>
<organism evidence="2 3">
    <name type="scientific">Tumebacillus lipolyticus</name>
    <dbReference type="NCBI Taxonomy" id="1280370"/>
    <lineage>
        <taxon>Bacteria</taxon>
        <taxon>Bacillati</taxon>
        <taxon>Bacillota</taxon>
        <taxon>Bacilli</taxon>
        <taxon>Bacillales</taxon>
        <taxon>Alicyclobacillaceae</taxon>
        <taxon>Tumebacillus</taxon>
    </lineage>
</organism>
<keyword evidence="1" id="KW-1133">Transmembrane helix</keyword>
<sequence length="80" mass="9178">MENILLFVIGAVGIIFTFYGLWKRKYGKSDAIMMLVQIVFLLIAYLYRGEIVGKVAISIVVLAMLVELIIMLRRRKEQKG</sequence>
<dbReference type="RefSeq" id="WP_386044370.1">
    <property type="nucleotide sequence ID" value="NZ_JBHUIO010000002.1"/>
</dbReference>
<proteinExistence type="predicted"/>
<comment type="caution">
    <text evidence="2">The sequence shown here is derived from an EMBL/GenBank/DDBJ whole genome shotgun (WGS) entry which is preliminary data.</text>
</comment>
<dbReference type="EMBL" id="JBHUIO010000002">
    <property type="protein sequence ID" value="MFD2169326.1"/>
    <property type="molecule type" value="Genomic_DNA"/>
</dbReference>
<keyword evidence="1" id="KW-0472">Membrane</keyword>
<name>A0ABW4ZUM8_9BACL</name>